<dbReference type="RefSeq" id="WP_106135851.1">
    <property type="nucleotide sequence ID" value="NZ_PVTE01000001.1"/>
</dbReference>
<dbReference type="Proteomes" id="UP000238375">
    <property type="component" value="Unassembled WGS sequence"/>
</dbReference>
<protein>
    <submittedName>
        <fullName evidence="1">Uncharacterized protein</fullName>
    </submittedName>
</protein>
<organism evidence="1 2">
    <name type="scientific">Spirosoma oryzae</name>
    <dbReference type="NCBI Taxonomy" id="1469603"/>
    <lineage>
        <taxon>Bacteria</taxon>
        <taxon>Pseudomonadati</taxon>
        <taxon>Bacteroidota</taxon>
        <taxon>Cytophagia</taxon>
        <taxon>Cytophagales</taxon>
        <taxon>Cytophagaceae</taxon>
        <taxon>Spirosoma</taxon>
    </lineage>
</organism>
<name>A0A2T0TN45_9BACT</name>
<dbReference type="AlphaFoldDB" id="A0A2T0TN45"/>
<proteinExistence type="predicted"/>
<gene>
    <name evidence="1" type="ORF">CLV58_101161</name>
</gene>
<comment type="caution">
    <text evidence="1">The sequence shown here is derived from an EMBL/GenBank/DDBJ whole genome shotgun (WGS) entry which is preliminary data.</text>
</comment>
<reference evidence="1 2" key="1">
    <citation type="submission" date="2018-03" db="EMBL/GenBank/DDBJ databases">
        <title>Genomic Encyclopedia of Archaeal and Bacterial Type Strains, Phase II (KMG-II): from individual species to whole genera.</title>
        <authorList>
            <person name="Goeker M."/>
        </authorList>
    </citation>
    <scope>NUCLEOTIDE SEQUENCE [LARGE SCALE GENOMIC DNA]</scope>
    <source>
        <strain evidence="1 2">DSM 28354</strain>
    </source>
</reference>
<evidence type="ECO:0000313" key="1">
    <source>
        <dbReference type="EMBL" id="PRY47095.1"/>
    </source>
</evidence>
<accession>A0A2T0TN45</accession>
<dbReference type="EMBL" id="PVTE01000001">
    <property type="protein sequence ID" value="PRY47095.1"/>
    <property type="molecule type" value="Genomic_DNA"/>
</dbReference>
<evidence type="ECO:0000313" key="2">
    <source>
        <dbReference type="Proteomes" id="UP000238375"/>
    </source>
</evidence>
<keyword evidence="2" id="KW-1185">Reference proteome</keyword>
<sequence length="81" mass="9273">MPLSLSDIITELENIDLESSEIRNSADSYKAAVDYFFEQIAERPTWTREEIHELRIGSQVAKAGEILGELLKPKRRRKPTA</sequence>